<evidence type="ECO:0000256" key="1">
    <source>
        <dbReference type="SAM" id="SignalP"/>
    </source>
</evidence>
<dbReference type="RefSeq" id="WP_174627567.1">
    <property type="nucleotide sequence ID" value="NZ_CADCXN010000119.1"/>
</dbReference>
<proteinExistence type="predicted"/>
<reference evidence="2 3" key="1">
    <citation type="submission" date="2020-02" db="EMBL/GenBank/DDBJ databases">
        <authorList>
            <person name="Hogendoorn C."/>
        </authorList>
    </citation>
    <scope>NUCLEOTIDE SEQUENCE [LARGE SCALE GENOMIC DNA]</scope>
    <source>
        <strain evidence="2">METHB21</strain>
    </source>
</reference>
<comment type="caution">
    <text evidence="2">The sequence shown here is derived from an EMBL/GenBank/DDBJ whole genome shotgun (WGS) entry which is preliminary data.</text>
</comment>
<protein>
    <recommendedName>
        <fullName evidence="4">YfdX family protein</fullName>
    </recommendedName>
</protein>
<keyword evidence="1" id="KW-0732">Signal</keyword>
<evidence type="ECO:0000313" key="2">
    <source>
        <dbReference type="EMBL" id="CAA9892847.1"/>
    </source>
</evidence>
<sequence>MKKRFHKMAAYTALILFSSIPFTVDALEDVEKKLSPVASLVNKDKNSLTIRRKLLAEKSQLIVTEARDSITGTQQALIDLEKKDSKAALSLLQDVSKKLGVILEKNPSLRLVTADIEVDIIDFEGDGNTVKKEIKQADNLLDHGKLQDARQILDGLASEMRITTVSIPLGTYPSAIKKAIALIDAGKANEAAVVLDDVLNTLIEQAEIIPLPLLHAEELLTVASELEHKEDLSKEKSRAEVLKFADAAKENLKLAQLLGYGSKDDYKLLYTAIDEIKETIHSEKSASTWAKIKQTLSDLKNRLTRAIK</sequence>
<gene>
    <name evidence="2" type="ORF">METHB2_850001</name>
</gene>
<dbReference type="EMBL" id="CADCXN010000119">
    <property type="protein sequence ID" value="CAA9892847.1"/>
    <property type="molecule type" value="Genomic_DNA"/>
</dbReference>
<feature type="chain" id="PRO_5035724925" description="YfdX family protein" evidence="1">
    <location>
        <begin position="27"/>
        <end position="308"/>
    </location>
</feature>
<feature type="signal peptide" evidence="1">
    <location>
        <begin position="1"/>
        <end position="26"/>
    </location>
</feature>
<dbReference type="Pfam" id="PF10938">
    <property type="entry name" value="YfdX"/>
    <property type="match status" value="1"/>
</dbReference>
<evidence type="ECO:0000313" key="3">
    <source>
        <dbReference type="Proteomes" id="UP000494216"/>
    </source>
</evidence>
<keyword evidence="3" id="KW-1185">Reference proteome</keyword>
<organism evidence="2 3">
    <name type="scientific">Candidatus Methylobacter favarea</name>
    <dbReference type="NCBI Taxonomy" id="2707345"/>
    <lineage>
        <taxon>Bacteria</taxon>
        <taxon>Pseudomonadati</taxon>
        <taxon>Pseudomonadota</taxon>
        <taxon>Gammaproteobacteria</taxon>
        <taxon>Methylococcales</taxon>
        <taxon>Methylococcaceae</taxon>
        <taxon>Methylobacter</taxon>
    </lineage>
</organism>
<dbReference type="Proteomes" id="UP000494216">
    <property type="component" value="Unassembled WGS sequence"/>
</dbReference>
<name>A0A8S0YAZ6_9GAMM</name>
<dbReference type="AlphaFoldDB" id="A0A8S0YAZ6"/>
<dbReference type="InterPro" id="IPR021236">
    <property type="entry name" value="Uncharacterised_YfdX"/>
</dbReference>
<accession>A0A8S0YAZ6</accession>
<evidence type="ECO:0008006" key="4">
    <source>
        <dbReference type="Google" id="ProtNLM"/>
    </source>
</evidence>